<proteinExistence type="predicted"/>
<evidence type="ECO:0000313" key="3">
    <source>
        <dbReference type="EMBL" id="QJE73617.1"/>
    </source>
</evidence>
<evidence type="ECO:0000313" key="4">
    <source>
        <dbReference type="Proteomes" id="UP000501891"/>
    </source>
</evidence>
<keyword evidence="2" id="KW-0472">Membrane</keyword>
<evidence type="ECO:0000256" key="2">
    <source>
        <dbReference type="SAM" id="Phobius"/>
    </source>
</evidence>
<reference evidence="3" key="1">
    <citation type="submission" date="2020-04" db="EMBL/GenBank/DDBJ databases">
        <title>A desert anoxygenic phototrophic bacterium fixes CO2 using RubisCO under aerobic conditions.</title>
        <authorList>
            <person name="Tang K."/>
        </authorList>
    </citation>
    <scope>NUCLEOTIDE SEQUENCE [LARGE SCALE GENOMIC DNA]</scope>
    <source>
        <strain evidence="3">MIMtkB3</strain>
    </source>
</reference>
<dbReference type="AlphaFoldDB" id="A0A858R8A2"/>
<sequence length="65" mass="6911">MTETGGSDWYYMVAIVLGPILFIAVMAYAVMRSAKGRKGRSAPPGGTPAPDPREAGSNTVTPRER</sequence>
<feature type="region of interest" description="Disordered" evidence="1">
    <location>
        <begin position="35"/>
        <end position="65"/>
    </location>
</feature>
<keyword evidence="4" id="KW-1185">Reference proteome</keyword>
<feature type="compositionally biased region" description="Polar residues" evidence="1">
    <location>
        <begin position="56"/>
        <end position="65"/>
    </location>
</feature>
<dbReference type="Proteomes" id="UP000501891">
    <property type="component" value="Chromosome"/>
</dbReference>
<dbReference type="KEGG" id="acru:HHL28_11425"/>
<keyword evidence="2" id="KW-0812">Transmembrane</keyword>
<name>A0A858R8A2_9PROT</name>
<accession>A0A858R8A2</accession>
<gene>
    <name evidence="3" type="ORF">HHL28_11425</name>
</gene>
<keyword evidence="2" id="KW-1133">Transmembrane helix</keyword>
<dbReference type="EMBL" id="CP051775">
    <property type="protein sequence ID" value="QJE73617.1"/>
    <property type="molecule type" value="Genomic_DNA"/>
</dbReference>
<organism evidence="3 4">
    <name type="scientific">Aerophototrophica crusticola</name>
    <dbReference type="NCBI Taxonomy" id="1709002"/>
    <lineage>
        <taxon>Bacteria</taxon>
        <taxon>Pseudomonadati</taxon>
        <taxon>Pseudomonadota</taxon>
        <taxon>Alphaproteobacteria</taxon>
        <taxon>Rhodospirillales</taxon>
        <taxon>Rhodospirillaceae</taxon>
        <taxon>Aerophototrophica</taxon>
    </lineage>
</organism>
<protein>
    <submittedName>
        <fullName evidence="3">Uncharacterized protein</fullName>
    </submittedName>
</protein>
<evidence type="ECO:0000256" key="1">
    <source>
        <dbReference type="SAM" id="MobiDB-lite"/>
    </source>
</evidence>
<feature type="transmembrane region" description="Helical" evidence="2">
    <location>
        <begin position="12"/>
        <end position="31"/>
    </location>
</feature>